<dbReference type="PANTHER" id="PTHR47938:SF35">
    <property type="entry name" value="PENTATRICOPEPTIDE REPEAT-CONTAINING PROTEIN 4, MITOCHONDRIAL-RELATED"/>
    <property type="match status" value="1"/>
</dbReference>
<dbReference type="GO" id="GO:0140053">
    <property type="term" value="P:mitochondrial gene expression"/>
    <property type="evidence" value="ECO:0007669"/>
    <property type="project" value="TreeGrafter"/>
</dbReference>
<sequence length="680" mass="75703">MRLSATRYGITLFPRRTLATAASTPTRTLQYVRQFKRETRDPAWSILDHLHSPTPTKGNAERALPIAHREWDFLLRTDDIQGCLEALRTRGIALESVPFWGLAEMVAFNVRRVSHTETMLEVAQARVPEEPAGPLLVFAMLHLARFDLVYAYPGVVSSFLRSAHTHPDLHYNLFLQSLCLSTHPSEDAARSAVRVLRAMDDRGVKLRPEMYDTLLRNRFVTLELTKYLHDRMVREGHVPTQAQLESFLRVFAHQGAIHDRATYEKTVKPLLTQNRRALRHSPQPALINLASQDTGVHAFAYLKKLVDKDQHKQTVNIAHLRQDLIRRHPHVDHPRPGAAEATTVLQALARDRTVGTQQLMRAYTSLRHMHPLRQETLATRTALITALLHRRAYATALQFAQRLLRAGLPLDARALSAVLQAHALAGQPHTALDVLEAHAARQTAALPALHPSPRRPVRVTTAAMNGFLAALLAAGRPDVLFQLTDAMEALYDVRPDTRTLVLMLRGAVRATRLDNTLRGALAALRRRLHLGAPIPEPPRTRADALARVRGVAAERYRSGVWRGAAAAETARRVFIGALLGQEGERVAGVEAPAIAVRPHRDADSLLLFGAQGRPLTTADVAGDALPWPPGAEPDVAAPKITARSGPIPAHDARLRQRSRLRKSTHLRQRIHLPQPSHFRP</sequence>
<evidence type="ECO:0008006" key="4">
    <source>
        <dbReference type="Google" id="ProtNLM"/>
    </source>
</evidence>
<dbReference type="STRING" id="97359.A0A550CEP7"/>
<comment type="caution">
    <text evidence="2">The sequence shown here is derived from an EMBL/GenBank/DDBJ whole genome shotgun (WGS) entry which is preliminary data.</text>
</comment>
<dbReference type="Gene3D" id="1.25.40.10">
    <property type="entry name" value="Tetratricopeptide repeat domain"/>
    <property type="match status" value="1"/>
</dbReference>
<evidence type="ECO:0000313" key="3">
    <source>
        <dbReference type="Proteomes" id="UP000320762"/>
    </source>
</evidence>
<accession>A0A550CEP7</accession>
<dbReference type="InterPro" id="IPR011990">
    <property type="entry name" value="TPR-like_helical_dom_sf"/>
</dbReference>
<evidence type="ECO:0000313" key="2">
    <source>
        <dbReference type="EMBL" id="TRM63270.1"/>
    </source>
</evidence>
<dbReference type="GO" id="GO:0003729">
    <property type="term" value="F:mRNA binding"/>
    <property type="evidence" value="ECO:0007669"/>
    <property type="project" value="TreeGrafter"/>
</dbReference>
<organism evidence="2 3">
    <name type="scientific">Schizophyllum amplum</name>
    <dbReference type="NCBI Taxonomy" id="97359"/>
    <lineage>
        <taxon>Eukaryota</taxon>
        <taxon>Fungi</taxon>
        <taxon>Dikarya</taxon>
        <taxon>Basidiomycota</taxon>
        <taxon>Agaricomycotina</taxon>
        <taxon>Agaricomycetes</taxon>
        <taxon>Agaricomycetidae</taxon>
        <taxon>Agaricales</taxon>
        <taxon>Schizophyllaceae</taxon>
        <taxon>Schizophyllum</taxon>
    </lineage>
</organism>
<feature type="region of interest" description="Disordered" evidence="1">
    <location>
        <begin position="641"/>
        <end position="680"/>
    </location>
</feature>
<dbReference type="PANTHER" id="PTHR47938">
    <property type="entry name" value="RESPIRATORY COMPLEX I CHAPERONE (CIA84), PUTATIVE (AFU_ORTHOLOGUE AFUA_2G06020)-RELATED"/>
    <property type="match status" value="1"/>
</dbReference>
<gene>
    <name evidence="2" type="ORF">BD626DRAFT_35875</name>
</gene>
<proteinExistence type="predicted"/>
<dbReference type="Proteomes" id="UP000320762">
    <property type="component" value="Unassembled WGS sequence"/>
</dbReference>
<evidence type="ECO:0000256" key="1">
    <source>
        <dbReference type="SAM" id="MobiDB-lite"/>
    </source>
</evidence>
<feature type="compositionally biased region" description="Basic residues" evidence="1">
    <location>
        <begin position="655"/>
        <end position="670"/>
    </location>
</feature>
<keyword evidence="3" id="KW-1185">Reference proteome</keyword>
<dbReference type="AlphaFoldDB" id="A0A550CEP7"/>
<dbReference type="OrthoDB" id="185373at2759"/>
<dbReference type="GO" id="GO:0005739">
    <property type="term" value="C:mitochondrion"/>
    <property type="evidence" value="ECO:0007669"/>
    <property type="project" value="TreeGrafter"/>
</dbReference>
<dbReference type="EMBL" id="VDMD01000010">
    <property type="protein sequence ID" value="TRM63270.1"/>
    <property type="molecule type" value="Genomic_DNA"/>
</dbReference>
<protein>
    <recommendedName>
        <fullName evidence="4">Pentacotripeptide-repeat region of PRORP domain-containing protein</fullName>
    </recommendedName>
</protein>
<reference evidence="2 3" key="1">
    <citation type="journal article" date="2019" name="New Phytol.">
        <title>Comparative genomics reveals unique wood-decay strategies and fruiting body development in the Schizophyllaceae.</title>
        <authorList>
            <person name="Almasi E."/>
            <person name="Sahu N."/>
            <person name="Krizsan K."/>
            <person name="Balint B."/>
            <person name="Kovacs G.M."/>
            <person name="Kiss B."/>
            <person name="Cseklye J."/>
            <person name="Drula E."/>
            <person name="Henrissat B."/>
            <person name="Nagy I."/>
            <person name="Chovatia M."/>
            <person name="Adam C."/>
            <person name="LaButti K."/>
            <person name="Lipzen A."/>
            <person name="Riley R."/>
            <person name="Grigoriev I.V."/>
            <person name="Nagy L.G."/>
        </authorList>
    </citation>
    <scope>NUCLEOTIDE SEQUENCE [LARGE SCALE GENOMIC DNA]</scope>
    <source>
        <strain evidence="2 3">NL-1724</strain>
    </source>
</reference>
<name>A0A550CEP7_9AGAR</name>